<dbReference type="Proteomes" id="UP000242877">
    <property type="component" value="Unassembled WGS sequence"/>
</dbReference>
<keyword evidence="2" id="KW-1185">Reference proteome</keyword>
<dbReference type="AlphaFoldDB" id="A0A168B1U6"/>
<evidence type="ECO:0000313" key="1">
    <source>
        <dbReference type="EMBL" id="KZZ94675.1"/>
    </source>
</evidence>
<dbReference type="EMBL" id="AZGZ01000006">
    <property type="protein sequence ID" value="KZZ94675.1"/>
    <property type="molecule type" value="Genomic_DNA"/>
</dbReference>
<dbReference type="VEuPathDB" id="FungiDB:AAP_01975"/>
<proteinExistence type="predicted"/>
<evidence type="ECO:0000313" key="2">
    <source>
        <dbReference type="Proteomes" id="UP000242877"/>
    </source>
</evidence>
<accession>A0A168B1U6</accession>
<protein>
    <submittedName>
        <fullName evidence="1">Uncharacterized protein</fullName>
    </submittedName>
</protein>
<reference evidence="1 2" key="1">
    <citation type="journal article" date="2016" name="Genome Biol. Evol.">
        <title>Divergent and convergent evolution of fungal pathogenicity.</title>
        <authorList>
            <person name="Shang Y."/>
            <person name="Xiao G."/>
            <person name="Zheng P."/>
            <person name="Cen K."/>
            <person name="Zhan S."/>
            <person name="Wang C."/>
        </authorList>
    </citation>
    <scope>NUCLEOTIDE SEQUENCE [LARGE SCALE GENOMIC DNA]</scope>
    <source>
        <strain evidence="1 2">ARSEF 7405</strain>
    </source>
</reference>
<comment type="caution">
    <text evidence="1">The sequence shown here is derived from an EMBL/GenBank/DDBJ whole genome shotgun (WGS) entry which is preliminary data.</text>
</comment>
<sequence>MAELVKAVLVMTQPTPDESHGHVYIKYSTSQRVGFVIHATGKEGDRVVLEWLNFAPGVNHPLLGIPGTGLVLGFYMMNISPSHIPGQLLQMAIQTMAVQPPDLGRSQGICFGSHEWALHFINMMIENRFLNHNVWQKAIDFLGVSSTNTQRRQAISNASGDSQVNLS</sequence>
<organism evidence="1 2">
    <name type="scientific">Ascosphaera apis ARSEF 7405</name>
    <dbReference type="NCBI Taxonomy" id="392613"/>
    <lineage>
        <taxon>Eukaryota</taxon>
        <taxon>Fungi</taxon>
        <taxon>Dikarya</taxon>
        <taxon>Ascomycota</taxon>
        <taxon>Pezizomycotina</taxon>
        <taxon>Eurotiomycetes</taxon>
        <taxon>Eurotiomycetidae</taxon>
        <taxon>Onygenales</taxon>
        <taxon>Ascosphaeraceae</taxon>
        <taxon>Ascosphaera</taxon>
    </lineage>
</organism>
<gene>
    <name evidence="1" type="ORF">AAP_01975</name>
</gene>
<name>A0A168B1U6_9EURO</name>